<dbReference type="AlphaFoldDB" id="A0A813ZG66"/>
<comment type="subcellular location">
    <subcellularLocation>
        <location evidence="1 2">Nucleus</location>
    </subcellularLocation>
</comment>
<feature type="domain" description="Homeobox" evidence="3">
    <location>
        <begin position="280"/>
        <end position="342"/>
    </location>
</feature>
<evidence type="ECO:0000313" key="4">
    <source>
        <dbReference type="EMBL" id="CAF0898672.1"/>
    </source>
</evidence>
<keyword evidence="1 2" id="KW-0238">DNA-binding</keyword>
<evidence type="ECO:0000256" key="2">
    <source>
        <dbReference type="RuleBase" id="RU000682"/>
    </source>
</evidence>
<proteinExistence type="predicted"/>
<organism evidence="4 5">
    <name type="scientific">Brachionus calyciflorus</name>
    <dbReference type="NCBI Taxonomy" id="104777"/>
    <lineage>
        <taxon>Eukaryota</taxon>
        <taxon>Metazoa</taxon>
        <taxon>Spiralia</taxon>
        <taxon>Gnathifera</taxon>
        <taxon>Rotifera</taxon>
        <taxon>Eurotatoria</taxon>
        <taxon>Monogononta</taxon>
        <taxon>Pseudotrocha</taxon>
        <taxon>Ploima</taxon>
        <taxon>Brachionidae</taxon>
        <taxon>Brachionus</taxon>
    </lineage>
</organism>
<dbReference type="GO" id="GO:0005634">
    <property type="term" value="C:nucleus"/>
    <property type="evidence" value="ECO:0007669"/>
    <property type="project" value="UniProtKB-SubCell"/>
</dbReference>
<dbReference type="PROSITE" id="PS50071">
    <property type="entry name" value="HOMEOBOX_2"/>
    <property type="match status" value="1"/>
</dbReference>
<dbReference type="CDD" id="cd00086">
    <property type="entry name" value="homeodomain"/>
    <property type="match status" value="1"/>
</dbReference>
<protein>
    <recommendedName>
        <fullName evidence="3">Homeobox domain-containing protein</fullName>
    </recommendedName>
</protein>
<reference evidence="4" key="1">
    <citation type="submission" date="2021-02" db="EMBL/GenBank/DDBJ databases">
        <authorList>
            <person name="Nowell W R."/>
        </authorList>
    </citation>
    <scope>NUCLEOTIDE SEQUENCE</scope>
    <source>
        <strain evidence="4">Ploen Becks lab</strain>
    </source>
</reference>
<dbReference type="Proteomes" id="UP000663879">
    <property type="component" value="Unassembled WGS sequence"/>
</dbReference>
<sequence length="371" mass="43724">MKNTRKIDFSKLTKQTLEVLHTEKVNPDEINECSARDLKKDNHIRGEKRKALAHEIVAKGISGFRIENSSSGSEMIKYSKIRRISKTFKNGIKGFVQETSINPFKITLFSEIQIRMWDVIQQRYSVWHFDASVLFLNEINDQSKPFLFSIVCHDPISNSFIPLADFFTSANDSLNIQLNLIRIQQTFLKYKKSYSPSKKSKNLNNVINMNTLMKKSFSMQTYDDMKKSIQIKIRPTISENNLVLQKNYSSNFIGLFKNSINWLQVGNLRKEKNQIMFLKIQKNMESFCFNEEQLKYLRDFFEKNKIPNQDEIENINQYLGKEITKRNISIWFYNSRLSQNIKNHNFEEMDTNISDSDQSMNYESEIIKKSR</sequence>
<keyword evidence="1 2" id="KW-0539">Nucleus</keyword>
<name>A0A813ZG66_9BILA</name>
<dbReference type="Pfam" id="PF00046">
    <property type="entry name" value="Homeodomain"/>
    <property type="match status" value="1"/>
</dbReference>
<dbReference type="InterPro" id="IPR001356">
    <property type="entry name" value="HD"/>
</dbReference>
<accession>A0A813ZG66</accession>
<gene>
    <name evidence="4" type="ORF">OXX778_LOCUS11285</name>
</gene>
<dbReference type="InterPro" id="IPR009057">
    <property type="entry name" value="Homeodomain-like_sf"/>
</dbReference>
<keyword evidence="1 2" id="KW-0371">Homeobox</keyword>
<feature type="DNA-binding region" description="Homeobox" evidence="1">
    <location>
        <begin position="282"/>
        <end position="343"/>
    </location>
</feature>
<dbReference type="SMART" id="SM00389">
    <property type="entry name" value="HOX"/>
    <property type="match status" value="1"/>
</dbReference>
<dbReference type="SUPFAM" id="SSF46689">
    <property type="entry name" value="Homeodomain-like"/>
    <property type="match status" value="1"/>
</dbReference>
<dbReference type="EMBL" id="CAJNOC010001890">
    <property type="protein sequence ID" value="CAF0898672.1"/>
    <property type="molecule type" value="Genomic_DNA"/>
</dbReference>
<keyword evidence="5" id="KW-1185">Reference proteome</keyword>
<evidence type="ECO:0000313" key="5">
    <source>
        <dbReference type="Proteomes" id="UP000663879"/>
    </source>
</evidence>
<dbReference type="OrthoDB" id="6617931at2759"/>
<comment type="caution">
    <text evidence="4">The sequence shown here is derived from an EMBL/GenBank/DDBJ whole genome shotgun (WGS) entry which is preliminary data.</text>
</comment>
<evidence type="ECO:0000256" key="1">
    <source>
        <dbReference type="PROSITE-ProRule" id="PRU00108"/>
    </source>
</evidence>
<evidence type="ECO:0000259" key="3">
    <source>
        <dbReference type="PROSITE" id="PS50071"/>
    </source>
</evidence>
<dbReference type="Gene3D" id="1.10.10.60">
    <property type="entry name" value="Homeodomain-like"/>
    <property type="match status" value="1"/>
</dbReference>
<dbReference type="GO" id="GO:0003677">
    <property type="term" value="F:DNA binding"/>
    <property type="evidence" value="ECO:0007669"/>
    <property type="project" value="UniProtKB-UniRule"/>
</dbReference>